<proteinExistence type="predicted"/>
<dbReference type="GO" id="GO:0032259">
    <property type="term" value="P:methylation"/>
    <property type="evidence" value="ECO:0007669"/>
    <property type="project" value="UniProtKB-KW"/>
</dbReference>
<feature type="domain" description="Methyltransferase type 11" evidence="2">
    <location>
        <begin position="75"/>
        <end position="174"/>
    </location>
</feature>
<keyword evidence="4" id="KW-1185">Reference proteome</keyword>
<gene>
    <name evidence="3" type="ordered locus">Snas_2781</name>
</gene>
<dbReference type="EMBL" id="CP001778">
    <property type="protein sequence ID" value="ADD42457.1"/>
    <property type="molecule type" value="Genomic_DNA"/>
</dbReference>
<protein>
    <submittedName>
        <fullName evidence="3">Phospholipid N-methyltransferase-like protein</fullName>
    </submittedName>
</protein>
<organism evidence="3 4">
    <name type="scientific">Stackebrandtia nassauensis (strain DSM 44728 / CIP 108903 / NRRL B-16338 / NBRC 102104 / LLR-40K-21)</name>
    <dbReference type="NCBI Taxonomy" id="446470"/>
    <lineage>
        <taxon>Bacteria</taxon>
        <taxon>Bacillati</taxon>
        <taxon>Actinomycetota</taxon>
        <taxon>Actinomycetes</taxon>
        <taxon>Glycomycetales</taxon>
        <taxon>Glycomycetaceae</taxon>
        <taxon>Stackebrandtia</taxon>
    </lineage>
</organism>
<dbReference type="Gene3D" id="3.40.50.150">
    <property type="entry name" value="Vaccinia Virus protein VP39"/>
    <property type="match status" value="1"/>
</dbReference>
<evidence type="ECO:0000256" key="1">
    <source>
        <dbReference type="SAM" id="MobiDB-lite"/>
    </source>
</evidence>
<dbReference type="RefSeq" id="WP_013018028.1">
    <property type="nucleotide sequence ID" value="NC_013947.1"/>
</dbReference>
<dbReference type="KEGG" id="sna:Snas_2781"/>
<keyword evidence="3" id="KW-0489">Methyltransferase</keyword>
<feature type="region of interest" description="Disordered" evidence="1">
    <location>
        <begin position="1"/>
        <end position="28"/>
    </location>
</feature>
<evidence type="ECO:0000313" key="3">
    <source>
        <dbReference type="EMBL" id="ADD42457.1"/>
    </source>
</evidence>
<evidence type="ECO:0000313" key="4">
    <source>
        <dbReference type="Proteomes" id="UP000000844"/>
    </source>
</evidence>
<name>D3Q883_STANL</name>
<dbReference type="eggNOG" id="COG3963">
    <property type="taxonomic scope" value="Bacteria"/>
</dbReference>
<keyword evidence="3" id="KW-0808">Transferase</keyword>
<accession>D3Q883</accession>
<evidence type="ECO:0000259" key="2">
    <source>
        <dbReference type="Pfam" id="PF08241"/>
    </source>
</evidence>
<reference evidence="3 4" key="1">
    <citation type="journal article" date="2009" name="Stand. Genomic Sci.">
        <title>Complete genome sequence of Stackebrandtia nassauensis type strain (LLR-40K-21).</title>
        <authorList>
            <person name="Munk C."/>
            <person name="Lapidus A."/>
            <person name="Copeland A."/>
            <person name="Jando M."/>
            <person name="Mayilraj S."/>
            <person name="Glavina Del Rio T."/>
            <person name="Nolan M."/>
            <person name="Chen F."/>
            <person name="Lucas S."/>
            <person name="Tice H."/>
            <person name="Cheng J.F."/>
            <person name="Han C."/>
            <person name="Detter J.C."/>
            <person name="Bruce D."/>
            <person name="Goodwin L."/>
            <person name="Chain P."/>
            <person name="Pitluck S."/>
            <person name="Goker M."/>
            <person name="Ovchinikova G."/>
            <person name="Pati A."/>
            <person name="Ivanova N."/>
            <person name="Mavromatis K."/>
            <person name="Chen A."/>
            <person name="Palaniappan K."/>
            <person name="Land M."/>
            <person name="Hauser L."/>
            <person name="Chang Y.J."/>
            <person name="Jeffries C.D."/>
            <person name="Bristow J."/>
            <person name="Eisen J.A."/>
            <person name="Markowitz V."/>
            <person name="Hugenholtz P."/>
            <person name="Kyrpides N.C."/>
            <person name="Klenk H.P."/>
        </authorList>
    </citation>
    <scope>NUCLEOTIDE SEQUENCE [LARGE SCALE GENOMIC DNA]</scope>
    <source>
        <strain evidence="4">DSM 44728 / CIP 108903 / NRRL B-16338 / NBRC 102104 / LLR-40K-21</strain>
    </source>
</reference>
<dbReference type="Proteomes" id="UP000000844">
    <property type="component" value="Chromosome"/>
</dbReference>
<dbReference type="SUPFAM" id="SSF53335">
    <property type="entry name" value="S-adenosyl-L-methionine-dependent methyltransferases"/>
    <property type="match status" value="1"/>
</dbReference>
<dbReference type="Pfam" id="PF08241">
    <property type="entry name" value="Methyltransf_11"/>
    <property type="match status" value="1"/>
</dbReference>
<dbReference type="AlphaFoldDB" id="D3Q883"/>
<dbReference type="InterPro" id="IPR013216">
    <property type="entry name" value="Methyltransf_11"/>
</dbReference>
<dbReference type="InterPro" id="IPR029063">
    <property type="entry name" value="SAM-dependent_MTases_sf"/>
</dbReference>
<dbReference type="CDD" id="cd02440">
    <property type="entry name" value="AdoMet_MTases"/>
    <property type="match status" value="1"/>
</dbReference>
<dbReference type="STRING" id="446470.Snas_2781"/>
<dbReference type="GO" id="GO:0008757">
    <property type="term" value="F:S-adenosylmethionine-dependent methyltransferase activity"/>
    <property type="evidence" value="ECO:0007669"/>
    <property type="project" value="InterPro"/>
</dbReference>
<sequence length="228" mass="24748">MTTSLPRHGGDAPPSAVPSNENEEIPPSQWHDRKLFFRHWLRAPGVTGAMLPSSRAMARTMGTVLEGYQSPTVAELGSGTGAVTAVIQQRLRGASPHLAIEIHEEFASRLQKLYPDVSVVNQSAADLEQILKEHQIDSLDVVISGLPFTAFTPQLQSDILDAVVGSLNEDGVFATHRYVGAGYFPAAQRFRALLESRFAEVTVSRPNFGNLPPARLLTARGPRKSPTT</sequence>
<dbReference type="HOGENOM" id="CLU_085338_2_1_11"/>